<keyword evidence="3 10" id="KW-0716">Sensory transduction</keyword>
<comment type="caution">
    <text evidence="10">Lacks conserved residue(s) required for the propagation of feature annotation.</text>
</comment>
<comment type="caution">
    <text evidence="11">The sequence shown here is derived from an EMBL/GenBank/DDBJ whole genome shotgun (WGS) entry which is preliminary data.</text>
</comment>
<evidence type="ECO:0000256" key="2">
    <source>
        <dbReference type="ARBA" id="ARBA00022475"/>
    </source>
</evidence>
<keyword evidence="5 10" id="KW-0552">Olfaction</keyword>
<reference evidence="11 12" key="1">
    <citation type="submission" date="2022-12" db="EMBL/GenBank/DDBJ databases">
        <title>Chromosome-level genome assembly of true bugs.</title>
        <authorList>
            <person name="Ma L."/>
            <person name="Li H."/>
        </authorList>
    </citation>
    <scope>NUCLEOTIDE SEQUENCE [LARGE SCALE GENOMIC DNA]</scope>
    <source>
        <strain evidence="11">Lab_2022b</strain>
    </source>
</reference>
<evidence type="ECO:0000256" key="7">
    <source>
        <dbReference type="ARBA" id="ARBA00023136"/>
    </source>
</evidence>
<dbReference type="GO" id="GO:0005549">
    <property type="term" value="F:odorant binding"/>
    <property type="evidence" value="ECO:0007669"/>
    <property type="project" value="InterPro"/>
</dbReference>
<keyword evidence="2" id="KW-1003">Cell membrane</keyword>
<dbReference type="PANTHER" id="PTHR21137:SF35">
    <property type="entry name" value="ODORANT RECEPTOR 19A-RELATED"/>
    <property type="match status" value="1"/>
</dbReference>
<feature type="transmembrane region" description="Helical" evidence="10">
    <location>
        <begin position="309"/>
        <end position="332"/>
    </location>
</feature>
<dbReference type="Proteomes" id="UP001461498">
    <property type="component" value="Unassembled WGS sequence"/>
</dbReference>
<evidence type="ECO:0000256" key="4">
    <source>
        <dbReference type="ARBA" id="ARBA00022692"/>
    </source>
</evidence>
<sequence length="410" mass="46046">MQLACVYPDFRKGSRKYISIVYIILMSLTAIYTMIVCTYTFVLIPEDILVASQALHFDILQIICFSITLTTNTYRKQYAYVHRVIGIGPVEYDEETKNGMKGIKDKLRIRKKYLLISITIYIAFAGFSTAILAPFMASLMSGGIKKDIYSPGGVSLNLPIASWSPFGTHSNLGYVVSIIMEMLCASEVTVVIVAGDVTLLVMTQYLTMELLLLTLALKRLPDRSIRLYKSRYNVEPNQIISITKIKENEDLRKCYTYCLVESAVHHQKVIKAFARVNKILSVPIFIAYFSGSIMIAICGIVMILGSGEIGSLITAFILGFGEILNMLLISWCGEQIGDANEKFIMALYSTKWYYTSKVEARTLQIMMTRSQRPLTLFAGGIVPLNFETFSNVMNSAYSYFNLVYASKNGK</sequence>
<evidence type="ECO:0000256" key="10">
    <source>
        <dbReference type="RuleBase" id="RU351113"/>
    </source>
</evidence>
<protein>
    <recommendedName>
        <fullName evidence="10">Odorant receptor</fullName>
    </recommendedName>
</protein>
<evidence type="ECO:0000256" key="5">
    <source>
        <dbReference type="ARBA" id="ARBA00022725"/>
    </source>
</evidence>
<dbReference type="Pfam" id="PF02949">
    <property type="entry name" value="7tm_6"/>
    <property type="match status" value="1"/>
</dbReference>
<dbReference type="GO" id="GO:0007165">
    <property type="term" value="P:signal transduction"/>
    <property type="evidence" value="ECO:0007669"/>
    <property type="project" value="UniProtKB-KW"/>
</dbReference>
<feature type="transmembrane region" description="Helical" evidence="10">
    <location>
        <begin position="113"/>
        <end position="136"/>
    </location>
</feature>
<evidence type="ECO:0000313" key="11">
    <source>
        <dbReference type="EMBL" id="KAK9512346.1"/>
    </source>
</evidence>
<comment type="similarity">
    <text evidence="10">Belongs to the insect chemoreceptor superfamily. Heteromeric odorant receptor channel (TC 1.A.69) family.</text>
</comment>
<dbReference type="GO" id="GO:0005886">
    <property type="term" value="C:plasma membrane"/>
    <property type="evidence" value="ECO:0007669"/>
    <property type="project" value="UniProtKB-SubCell"/>
</dbReference>
<evidence type="ECO:0000256" key="3">
    <source>
        <dbReference type="ARBA" id="ARBA00022606"/>
    </source>
</evidence>
<keyword evidence="4 10" id="KW-0812">Transmembrane</keyword>
<organism evidence="11 12">
    <name type="scientific">Rhynocoris fuscipes</name>
    <dbReference type="NCBI Taxonomy" id="488301"/>
    <lineage>
        <taxon>Eukaryota</taxon>
        <taxon>Metazoa</taxon>
        <taxon>Ecdysozoa</taxon>
        <taxon>Arthropoda</taxon>
        <taxon>Hexapoda</taxon>
        <taxon>Insecta</taxon>
        <taxon>Pterygota</taxon>
        <taxon>Neoptera</taxon>
        <taxon>Paraneoptera</taxon>
        <taxon>Hemiptera</taxon>
        <taxon>Heteroptera</taxon>
        <taxon>Panheteroptera</taxon>
        <taxon>Cimicomorpha</taxon>
        <taxon>Reduviidae</taxon>
        <taxon>Harpactorinae</taxon>
        <taxon>Harpactorini</taxon>
        <taxon>Rhynocoris</taxon>
    </lineage>
</organism>
<evidence type="ECO:0000256" key="6">
    <source>
        <dbReference type="ARBA" id="ARBA00022989"/>
    </source>
</evidence>
<dbReference type="PANTHER" id="PTHR21137">
    <property type="entry name" value="ODORANT RECEPTOR"/>
    <property type="match status" value="1"/>
</dbReference>
<evidence type="ECO:0000256" key="1">
    <source>
        <dbReference type="ARBA" id="ARBA00004651"/>
    </source>
</evidence>
<feature type="transmembrane region" description="Helical" evidence="10">
    <location>
        <begin position="279"/>
        <end position="303"/>
    </location>
</feature>
<comment type="subcellular location">
    <subcellularLocation>
        <location evidence="1 10">Cell membrane</location>
        <topology evidence="1 10">Multi-pass membrane protein</topology>
    </subcellularLocation>
</comment>
<accession>A0AAW1DMU8</accession>
<keyword evidence="12" id="KW-1185">Reference proteome</keyword>
<feature type="transmembrane region" description="Helical" evidence="10">
    <location>
        <begin position="173"/>
        <end position="193"/>
    </location>
</feature>
<dbReference type="GO" id="GO:0004984">
    <property type="term" value="F:olfactory receptor activity"/>
    <property type="evidence" value="ECO:0007669"/>
    <property type="project" value="InterPro"/>
</dbReference>
<proteinExistence type="inferred from homology"/>
<keyword evidence="8 10" id="KW-0675">Receptor</keyword>
<evidence type="ECO:0000313" key="12">
    <source>
        <dbReference type="Proteomes" id="UP001461498"/>
    </source>
</evidence>
<feature type="transmembrane region" description="Helical" evidence="10">
    <location>
        <begin position="48"/>
        <end position="69"/>
    </location>
</feature>
<dbReference type="AlphaFoldDB" id="A0AAW1DMU8"/>
<keyword evidence="9 10" id="KW-0807">Transducer</keyword>
<keyword evidence="6 10" id="KW-1133">Transmembrane helix</keyword>
<feature type="transmembrane region" description="Helical" evidence="10">
    <location>
        <begin position="20"/>
        <end position="42"/>
    </location>
</feature>
<dbReference type="EMBL" id="JAPXFL010000001">
    <property type="protein sequence ID" value="KAK9512346.1"/>
    <property type="molecule type" value="Genomic_DNA"/>
</dbReference>
<evidence type="ECO:0000256" key="9">
    <source>
        <dbReference type="ARBA" id="ARBA00023224"/>
    </source>
</evidence>
<evidence type="ECO:0000256" key="8">
    <source>
        <dbReference type="ARBA" id="ARBA00023170"/>
    </source>
</evidence>
<gene>
    <name evidence="11" type="ORF">O3M35_000793</name>
</gene>
<dbReference type="InterPro" id="IPR004117">
    <property type="entry name" value="7tm6_olfct_rcpt"/>
</dbReference>
<keyword evidence="7 10" id="KW-0472">Membrane</keyword>
<name>A0AAW1DMU8_9HEMI</name>